<name>A0A0G4BAL3_UNCK3</name>
<evidence type="ECO:0000256" key="1">
    <source>
        <dbReference type="SAM" id="Phobius"/>
    </source>
</evidence>
<accession>A0A0G4BAL3</accession>
<dbReference type="PANTHER" id="PTHR36007">
    <property type="entry name" value="TRANSPORT PROTEIN-RELATED"/>
    <property type="match status" value="1"/>
</dbReference>
<organism evidence="2 3">
    <name type="scientific">candidate division Kazan bacterium GW2011_GWA1_50_15</name>
    <dbReference type="NCBI Taxonomy" id="1620412"/>
    <lineage>
        <taxon>Bacteria</taxon>
        <taxon>Bacteria division Kazan-3B-28</taxon>
    </lineage>
</organism>
<dbReference type="EMBL" id="CP011216">
    <property type="protein sequence ID" value="AKM84924.1"/>
    <property type="molecule type" value="Genomic_DNA"/>
</dbReference>
<feature type="transmembrane region" description="Helical" evidence="1">
    <location>
        <begin position="98"/>
        <end position="127"/>
    </location>
</feature>
<dbReference type="InterPro" id="IPR009577">
    <property type="entry name" value="Sm_multidrug_ex"/>
</dbReference>
<evidence type="ECO:0000313" key="3">
    <source>
        <dbReference type="Proteomes" id="UP000035659"/>
    </source>
</evidence>
<protein>
    <submittedName>
        <fullName evidence="2">Small multi-drug export</fullName>
    </submittedName>
</protein>
<sequence length="161" mass="17626">MLEYLSQLNPYLAVIVTAMLPLVELRGAIPIAIGAYHLSPLLALGLAVVGNLIPIVVLLLLLERVTKWLRALHPSVDKWFAWFFAHTHRRHSAKFERWGSLALMLFVAVPLPMTGAWTGTLLAYLFGIKFHHALVFISTGVLIAGIIVLLASLGGTALLTI</sequence>
<proteinExistence type="predicted"/>
<keyword evidence="1" id="KW-0472">Membrane</keyword>
<dbReference type="Pfam" id="PF06695">
    <property type="entry name" value="Sm_multidrug_ex"/>
    <property type="match status" value="1"/>
</dbReference>
<dbReference type="KEGG" id="bgw:VE98_C0001G0470"/>
<feature type="transmembrane region" description="Helical" evidence="1">
    <location>
        <begin position="133"/>
        <end position="159"/>
    </location>
</feature>
<dbReference type="STRING" id="1620412.VE98_C0001G0470"/>
<keyword evidence="1" id="KW-1133">Transmembrane helix</keyword>
<dbReference type="AlphaFoldDB" id="A0A0G4BAL3"/>
<dbReference type="Proteomes" id="UP000035659">
    <property type="component" value="Chromosome"/>
</dbReference>
<feature type="transmembrane region" description="Helical" evidence="1">
    <location>
        <begin position="12"/>
        <end position="35"/>
    </location>
</feature>
<reference evidence="2 3" key="1">
    <citation type="journal article" date="2015" name="Nature">
        <title>rRNA introns, odd ribosomes, and small enigmatic genomes across a large radiation of phyla.</title>
        <authorList>
            <person name="Brown C.T."/>
            <person name="Hug L.A."/>
            <person name="Thomas B.C."/>
            <person name="Sharon I."/>
            <person name="Castelle C.J."/>
            <person name="Singh A."/>
            <person name="Wilkins M.J."/>
            <person name="Williams K.H."/>
            <person name="Banfield J.F."/>
        </authorList>
    </citation>
    <scope>NUCLEOTIDE SEQUENCE [LARGE SCALE GENOMIC DNA]</scope>
</reference>
<feature type="transmembrane region" description="Helical" evidence="1">
    <location>
        <begin position="41"/>
        <end position="62"/>
    </location>
</feature>
<dbReference type="PANTHER" id="PTHR36007:SF2">
    <property type="entry name" value="TRANSPORT PROTEIN-RELATED"/>
    <property type="match status" value="1"/>
</dbReference>
<gene>
    <name evidence="2" type="ORF">VE98_C0001G0470</name>
</gene>
<keyword evidence="1" id="KW-0812">Transmembrane</keyword>
<evidence type="ECO:0000313" key="2">
    <source>
        <dbReference type="EMBL" id="AKM84924.1"/>
    </source>
</evidence>